<evidence type="ECO:0000256" key="2">
    <source>
        <dbReference type="SAM" id="MobiDB-lite"/>
    </source>
</evidence>
<protein>
    <submittedName>
        <fullName evidence="4">Tetratricopeptide repeat protein</fullName>
    </submittedName>
</protein>
<feature type="repeat" description="TPR" evidence="1">
    <location>
        <begin position="60"/>
        <end position="93"/>
    </location>
</feature>
<sequence length="206" mass="23487">MKKLTLFLAILFVSVLCSACINNIAIQELNNKAQEFMQKGDIQGAISRLESSVDLDGTIFETRYNLGVAYISAQEFKKAQTQLEEAIKIKPEFADSYYSLAVAKESDALKILEEDENDQTNTEPQTAETQDDETDGLKNISEEEAKYLVDTLNSSTELYKKYLELKPQSNDKEEVEAQINYLEETISKYSQKYKLGQYQEQTQDIE</sequence>
<keyword evidence="1" id="KW-0802">TPR repeat</keyword>
<accession>A0A9D1JY28</accession>
<feature type="region of interest" description="Disordered" evidence="2">
    <location>
        <begin position="114"/>
        <end position="138"/>
    </location>
</feature>
<feature type="signal peptide" evidence="3">
    <location>
        <begin position="1"/>
        <end position="19"/>
    </location>
</feature>
<evidence type="ECO:0000256" key="3">
    <source>
        <dbReference type="SAM" id="SignalP"/>
    </source>
</evidence>
<reference evidence="4" key="2">
    <citation type="journal article" date="2021" name="PeerJ">
        <title>Extensive microbial diversity within the chicken gut microbiome revealed by metagenomics and culture.</title>
        <authorList>
            <person name="Gilroy R."/>
            <person name="Ravi A."/>
            <person name="Getino M."/>
            <person name="Pursley I."/>
            <person name="Horton D.L."/>
            <person name="Alikhan N.F."/>
            <person name="Baker D."/>
            <person name="Gharbi K."/>
            <person name="Hall N."/>
            <person name="Watson M."/>
            <person name="Adriaenssens E.M."/>
            <person name="Foster-Nyarko E."/>
            <person name="Jarju S."/>
            <person name="Secka A."/>
            <person name="Antonio M."/>
            <person name="Oren A."/>
            <person name="Chaudhuri R.R."/>
            <person name="La Ragione R."/>
            <person name="Hildebrand F."/>
            <person name="Pallen M.J."/>
        </authorList>
    </citation>
    <scope>NUCLEOTIDE SEQUENCE</scope>
    <source>
        <strain evidence="4">CHK152-2871</strain>
    </source>
</reference>
<dbReference type="EMBL" id="DVJQ01000010">
    <property type="protein sequence ID" value="HIS73598.1"/>
    <property type="molecule type" value="Genomic_DNA"/>
</dbReference>
<gene>
    <name evidence="4" type="ORF">IAA86_01095</name>
</gene>
<dbReference type="PROSITE" id="PS50005">
    <property type="entry name" value="TPR"/>
    <property type="match status" value="1"/>
</dbReference>
<keyword evidence="3" id="KW-0732">Signal</keyword>
<evidence type="ECO:0000313" key="5">
    <source>
        <dbReference type="Proteomes" id="UP000886865"/>
    </source>
</evidence>
<dbReference type="Gene3D" id="1.25.40.10">
    <property type="entry name" value="Tetratricopeptide repeat domain"/>
    <property type="match status" value="1"/>
</dbReference>
<dbReference type="Pfam" id="PF14559">
    <property type="entry name" value="TPR_19"/>
    <property type="match status" value="1"/>
</dbReference>
<organism evidence="4 5">
    <name type="scientific">Candidatus Galligastranaerophilus intestinavium</name>
    <dbReference type="NCBI Taxonomy" id="2840836"/>
    <lineage>
        <taxon>Bacteria</taxon>
        <taxon>Candidatus Galligastranaerophilus</taxon>
    </lineage>
</organism>
<dbReference type="InterPro" id="IPR019734">
    <property type="entry name" value="TPR_rpt"/>
</dbReference>
<dbReference type="AlphaFoldDB" id="A0A9D1JY28"/>
<dbReference type="SMART" id="SM00028">
    <property type="entry name" value="TPR"/>
    <property type="match status" value="2"/>
</dbReference>
<proteinExistence type="predicted"/>
<feature type="compositionally biased region" description="Polar residues" evidence="2">
    <location>
        <begin position="119"/>
        <end position="128"/>
    </location>
</feature>
<dbReference type="InterPro" id="IPR011990">
    <property type="entry name" value="TPR-like_helical_dom_sf"/>
</dbReference>
<comment type="caution">
    <text evidence="4">The sequence shown here is derived from an EMBL/GenBank/DDBJ whole genome shotgun (WGS) entry which is preliminary data.</text>
</comment>
<name>A0A9D1JY28_9BACT</name>
<evidence type="ECO:0000256" key="1">
    <source>
        <dbReference type="PROSITE-ProRule" id="PRU00339"/>
    </source>
</evidence>
<reference evidence="4" key="1">
    <citation type="submission" date="2020-10" db="EMBL/GenBank/DDBJ databases">
        <authorList>
            <person name="Gilroy R."/>
        </authorList>
    </citation>
    <scope>NUCLEOTIDE SEQUENCE</scope>
    <source>
        <strain evidence="4">CHK152-2871</strain>
    </source>
</reference>
<feature type="chain" id="PRO_5038429428" evidence="3">
    <location>
        <begin position="20"/>
        <end position="206"/>
    </location>
</feature>
<dbReference type="SUPFAM" id="SSF48452">
    <property type="entry name" value="TPR-like"/>
    <property type="match status" value="1"/>
</dbReference>
<evidence type="ECO:0000313" key="4">
    <source>
        <dbReference type="EMBL" id="HIS73598.1"/>
    </source>
</evidence>
<dbReference type="Proteomes" id="UP000886865">
    <property type="component" value="Unassembled WGS sequence"/>
</dbReference>